<comment type="caution">
    <text evidence="2">The sequence shown here is derived from an EMBL/GenBank/DDBJ whole genome shotgun (WGS) entry which is preliminary data.</text>
</comment>
<reference evidence="2 3" key="1">
    <citation type="submission" date="2018-10" db="EMBL/GenBank/DDBJ databases">
        <title>A high-quality apple genome assembly.</title>
        <authorList>
            <person name="Hu J."/>
        </authorList>
    </citation>
    <scope>NUCLEOTIDE SEQUENCE [LARGE SCALE GENOMIC DNA]</scope>
    <source>
        <strain evidence="3">cv. HFTH1</strain>
        <tissue evidence="2">Young leaf</tissue>
    </source>
</reference>
<protein>
    <submittedName>
        <fullName evidence="2">Uncharacterized protein</fullName>
    </submittedName>
</protein>
<name>A0A498I2X3_MALDO</name>
<dbReference type="PANTHER" id="PTHR36726:SF5">
    <property type="entry name" value="CLAVATA3_ESR (CLE) GENE FAMILY MEMBER MTCLE11"/>
    <property type="match status" value="1"/>
</dbReference>
<keyword evidence="1" id="KW-0732">Signal</keyword>
<accession>A0A498I2X3</accession>
<sequence length="95" mass="10558">MAVLAYRRALLLLVCIGFLALQPEKVSALRSRDLALRWDKGHLPFLKSLHLFKAVAVEDMEAKMSLAPAPAMTFNANQSNKRKVGKGSDPIHNRC</sequence>
<feature type="chain" id="PRO_5019853592" evidence="1">
    <location>
        <begin position="29"/>
        <end position="95"/>
    </location>
</feature>
<evidence type="ECO:0000256" key="1">
    <source>
        <dbReference type="SAM" id="SignalP"/>
    </source>
</evidence>
<dbReference type="EMBL" id="RDQH01000340">
    <property type="protein sequence ID" value="RXH77520.1"/>
    <property type="molecule type" value="Genomic_DNA"/>
</dbReference>
<feature type="signal peptide" evidence="1">
    <location>
        <begin position="1"/>
        <end position="28"/>
    </location>
</feature>
<dbReference type="PANTHER" id="PTHR36726">
    <property type="entry name" value="CLAVATA3/ESR (CLE)-RELATED PROTEIN 45"/>
    <property type="match status" value="1"/>
</dbReference>
<dbReference type="Proteomes" id="UP000290289">
    <property type="component" value="Chromosome 14"/>
</dbReference>
<gene>
    <name evidence="2" type="ORF">DVH24_023794</name>
</gene>
<dbReference type="STRING" id="3750.A0A498I2X3"/>
<evidence type="ECO:0000313" key="2">
    <source>
        <dbReference type="EMBL" id="RXH77520.1"/>
    </source>
</evidence>
<keyword evidence="3" id="KW-1185">Reference proteome</keyword>
<evidence type="ECO:0000313" key="3">
    <source>
        <dbReference type="Proteomes" id="UP000290289"/>
    </source>
</evidence>
<dbReference type="AlphaFoldDB" id="A0A498I2X3"/>
<organism evidence="2 3">
    <name type="scientific">Malus domestica</name>
    <name type="common">Apple</name>
    <name type="synonym">Pyrus malus</name>
    <dbReference type="NCBI Taxonomy" id="3750"/>
    <lineage>
        <taxon>Eukaryota</taxon>
        <taxon>Viridiplantae</taxon>
        <taxon>Streptophyta</taxon>
        <taxon>Embryophyta</taxon>
        <taxon>Tracheophyta</taxon>
        <taxon>Spermatophyta</taxon>
        <taxon>Magnoliopsida</taxon>
        <taxon>eudicotyledons</taxon>
        <taxon>Gunneridae</taxon>
        <taxon>Pentapetalae</taxon>
        <taxon>rosids</taxon>
        <taxon>fabids</taxon>
        <taxon>Rosales</taxon>
        <taxon>Rosaceae</taxon>
        <taxon>Amygdaloideae</taxon>
        <taxon>Maleae</taxon>
        <taxon>Malus</taxon>
    </lineage>
</organism>
<dbReference type="InterPro" id="IPR038821">
    <property type="entry name" value="CLE45-like"/>
</dbReference>
<proteinExistence type="predicted"/>